<dbReference type="InterPro" id="IPR055372">
    <property type="entry name" value="CBM96"/>
</dbReference>
<dbReference type="Pfam" id="PF00722">
    <property type="entry name" value="Glyco_hydro_16"/>
    <property type="match status" value="1"/>
</dbReference>
<reference evidence="6" key="1">
    <citation type="journal article" date="2014" name="Int. J. Syst. Evol. Microbiol.">
        <title>Complete genome sequence of Corynebacterium casei LMG S-19264T (=DSM 44701T), isolated from a smear-ripened cheese.</title>
        <authorList>
            <consortium name="US DOE Joint Genome Institute (JGI-PGF)"/>
            <person name="Walter F."/>
            <person name="Albersmeier A."/>
            <person name="Kalinowski J."/>
            <person name="Ruckert C."/>
        </authorList>
    </citation>
    <scope>NUCLEOTIDE SEQUENCE</scope>
    <source>
        <strain evidence="6">NBRC 103034</strain>
    </source>
</reference>
<dbReference type="InterPro" id="IPR013320">
    <property type="entry name" value="ConA-like_dom_sf"/>
</dbReference>
<dbReference type="NCBIfam" id="NF033679">
    <property type="entry name" value="DNRLRE_dom"/>
    <property type="match status" value="1"/>
</dbReference>
<dbReference type="GeneID" id="99693229"/>
<dbReference type="Pfam" id="PF24517">
    <property type="entry name" value="CBM96"/>
    <property type="match status" value="1"/>
</dbReference>
<evidence type="ECO:0000259" key="5">
    <source>
        <dbReference type="PROSITE" id="PS51762"/>
    </source>
</evidence>
<dbReference type="GO" id="GO:0005975">
    <property type="term" value="P:carbohydrate metabolic process"/>
    <property type="evidence" value="ECO:0007669"/>
    <property type="project" value="InterPro"/>
</dbReference>
<keyword evidence="3" id="KW-0964">Secreted</keyword>
<protein>
    <recommendedName>
        <fullName evidence="5">GH16 domain-containing protein</fullName>
    </recommendedName>
</protein>
<proteinExistence type="inferred from homology"/>
<comment type="similarity">
    <text evidence="2">Belongs to the glycosyl hydrolase 16 family.</text>
</comment>
<dbReference type="Proteomes" id="UP001161408">
    <property type="component" value="Unassembled WGS sequence"/>
</dbReference>
<evidence type="ECO:0000256" key="2">
    <source>
        <dbReference type="ARBA" id="ARBA00006865"/>
    </source>
</evidence>
<comment type="subcellular location">
    <subcellularLocation>
        <location evidence="1">Secreted</location>
    </subcellularLocation>
</comment>
<evidence type="ECO:0000256" key="1">
    <source>
        <dbReference type="ARBA" id="ARBA00004613"/>
    </source>
</evidence>
<evidence type="ECO:0000256" key="3">
    <source>
        <dbReference type="ARBA" id="ARBA00022525"/>
    </source>
</evidence>
<keyword evidence="4" id="KW-0732">Signal</keyword>
<dbReference type="PANTHER" id="PTHR10963">
    <property type="entry name" value="GLYCOSYL HYDROLASE-RELATED"/>
    <property type="match status" value="1"/>
</dbReference>
<dbReference type="SUPFAM" id="SSF49899">
    <property type="entry name" value="Concanavalin A-like lectins/glucanases"/>
    <property type="match status" value="1"/>
</dbReference>
<dbReference type="GO" id="GO:0005576">
    <property type="term" value="C:extracellular region"/>
    <property type="evidence" value="ECO:0007669"/>
    <property type="project" value="UniProtKB-SubCell"/>
</dbReference>
<comment type="caution">
    <text evidence="6">The sequence shown here is derived from an EMBL/GenBank/DDBJ whole genome shotgun (WGS) entry which is preliminary data.</text>
</comment>
<dbReference type="InterPro" id="IPR000757">
    <property type="entry name" value="Beta-glucanase-like"/>
</dbReference>
<keyword evidence="7" id="KW-1185">Reference proteome</keyword>
<dbReference type="Gene3D" id="2.60.120.200">
    <property type="match status" value="2"/>
</dbReference>
<dbReference type="InterPro" id="IPR050546">
    <property type="entry name" value="Glycosyl_Hydrlase_16"/>
</dbReference>
<accession>A0AA37S243</accession>
<evidence type="ECO:0000313" key="7">
    <source>
        <dbReference type="Proteomes" id="UP001161408"/>
    </source>
</evidence>
<name>A0AA37S243_9GAMM</name>
<sequence length="604" mass="68571">MKLIPLKRWLIGQKSLTLCTLLFLSKLSFASIILFDDKPRNGTSLWSTSSSESTLTKIGEPVADGERAILMQVHYWTQSGLRIAQVPPFKNSILEAKIYRKSGNKGTLMFRRGNDSLKINLDETNNEFWTLDGLPGHNNFSDDTWHTIRINLNGFNLDENEKVLAIGIQGPLGTGRFYMDSVSFVEGEPDNNISPPLAGNWELTFEDTFNSTLLNPNNWHVGKQYLGMSGIAGNAGRETIRIENEMLRFEAEKNTLNQGTNRYFYKAAEVSTFRKFRQKYGYFEAKIKYDSVHGAWPAFWLLPDKGIYGNDTYRRQSLLKFNLDDVSTTISSALLRFKISEANTQSSIAVHKTLSADWSQDTVTWNTKPQVDPLWFSHSYGEVTGNIIEVDVTSYIREQKSSGKEASFALIDNYMRSQLIKIFSSEANNISDRPALIVNEESLFPTEDAFVRGGNYADTNYGQEPFLLIKDTWGDTSPTFDQGMEFDIMESLGIWGEDISISALHWDGYGSQHKSVNSGELYHNYSSDGFHIYGMHWQPGYVGMYIDGEKVWEHYDDRVGSLPSYIILSLQVGGWDGNEKNISDDFEANMLVDFVRVWSNSEFN</sequence>
<reference evidence="6" key="2">
    <citation type="submission" date="2023-01" db="EMBL/GenBank/DDBJ databases">
        <title>Draft genome sequence of Pseudoalteromonas tetraodonis strain NBRC 103034.</title>
        <authorList>
            <person name="Sun Q."/>
            <person name="Mori K."/>
        </authorList>
    </citation>
    <scope>NUCLEOTIDE SEQUENCE</scope>
    <source>
        <strain evidence="6">NBRC 103034</strain>
    </source>
</reference>
<evidence type="ECO:0000256" key="4">
    <source>
        <dbReference type="ARBA" id="ARBA00022729"/>
    </source>
</evidence>
<gene>
    <name evidence="6" type="ORF">GCM10007914_17300</name>
</gene>
<dbReference type="GO" id="GO:0004553">
    <property type="term" value="F:hydrolase activity, hydrolyzing O-glycosyl compounds"/>
    <property type="evidence" value="ECO:0007669"/>
    <property type="project" value="InterPro"/>
</dbReference>
<dbReference type="PANTHER" id="PTHR10963:SF55">
    <property type="entry name" value="GLYCOSIDE HYDROLASE FAMILY 16 PROTEIN"/>
    <property type="match status" value="1"/>
</dbReference>
<dbReference type="EMBL" id="BSNE01000012">
    <property type="protein sequence ID" value="GLQ02849.1"/>
    <property type="molecule type" value="Genomic_DNA"/>
</dbReference>
<organism evidence="6 7">
    <name type="scientific">Pseudoalteromonas tetraodonis GFC</name>
    <dbReference type="NCBI Taxonomy" id="1315271"/>
    <lineage>
        <taxon>Bacteria</taxon>
        <taxon>Pseudomonadati</taxon>
        <taxon>Pseudomonadota</taxon>
        <taxon>Gammaproteobacteria</taxon>
        <taxon>Alteromonadales</taxon>
        <taxon>Pseudoalteromonadaceae</taxon>
        <taxon>Pseudoalteromonas</taxon>
    </lineage>
</organism>
<dbReference type="RefSeq" id="WP_013464845.1">
    <property type="nucleotide sequence ID" value="NZ_BJXY01000001.1"/>
</dbReference>
<dbReference type="PROSITE" id="PS51762">
    <property type="entry name" value="GH16_2"/>
    <property type="match status" value="1"/>
</dbReference>
<dbReference type="Gene3D" id="2.60.120.260">
    <property type="entry name" value="Galactose-binding domain-like"/>
    <property type="match status" value="1"/>
</dbReference>
<evidence type="ECO:0000313" key="6">
    <source>
        <dbReference type="EMBL" id="GLQ02849.1"/>
    </source>
</evidence>
<feature type="domain" description="GH16" evidence="5">
    <location>
        <begin position="356"/>
        <end position="603"/>
    </location>
</feature>
<dbReference type="AlphaFoldDB" id="A0AA37S243"/>